<feature type="non-terminal residue" evidence="1">
    <location>
        <position position="105"/>
    </location>
</feature>
<name>A0A9N9JFL5_9GLOM</name>
<protein>
    <submittedName>
        <fullName evidence="1">8247_t:CDS:1</fullName>
    </submittedName>
</protein>
<dbReference type="OrthoDB" id="2446892at2759"/>
<organism evidence="1 2">
    <name type="scientific">Acaulospora morrowiae</name>
    <dbReference type="NCBI Taxonomy" id="94023"/>
    <lineage>
        <taxon>Eukaryota</taxon>
        <taxon>Fungi</taxon>
        <taxon>Fungi incertae sedis</taxon>
        <taxon>Mucoromycota</taxon>
        <taxon>Glomeromycotina</taxon>
        <taxon>Glomeromycetes</taxon>
        <taxon>Diversisporales</taxon>
        <taxon>Acaulosporaceae</taxon>
        <taxon>Acaulospora</taxon>
    </lineage>
</organism>
<gene>
    <name evidence="1" type="ORF">AMORRO_LOCUS16941</name>
</gene>
<dbReference type="AlphaFoldDB" id="A0A9N9JFL5"/>
<comment type="caution">
    <text evidence="1">The sequence shown here is derived from an EMBL/GenBank/DDBJ whole genome shotgun (WGS) entry which is preliminary data.</text>
</comment>
<evidence type="ECO:0000313" key="1">
    <source>
        <dbReference type="EMBL" id="CAG8776299.1"/>
    </source>
</evidence>
<reference evidence="1" key="1">
    <citation type="submission" date="2021-06" db="EMBL/GenBank/DDBJ databases">
        <authorList>
            <person name="Kallberg Y."/>
            <person name="Tangrot J."/>
            <person name="Rosling A."/>
        </authorList>
    </citation>
    <scope>NUCLEOTIDE SEQUENCE</scope>
    <source>
        <strain evidence="1">CL551</strain>
    </source>
</reference>
<sequence length="105" mass="11974">HEARHALFVMENVGVMDYMANGIKPERNIVLPATVQRQKLKVANMQARQEHWDSLISLMLDYQFPIYGNNCLYLLVKQFKRAMAEGTGCRVCGAFQNEGGIDTLR</sequence>
<dbReference type="EMBL" id="CAJVPV010049545">
    <property type="protein sequence ID" value="CAG8776299.1"/>
    <property type="molecule type" value="Genomic_DNA"/>
</dbReference>
<evidence type="ECO:0000313" key="2">
    <source>
        <dbReference type="Proteomes" id="UP000789342"/>
    </source>
</evidence>
<feature type="non-terminal residue" evidence="1">
    <location>
        <position position="1"/>
    </location>
</feature>
<keyword evidence="2" id="KW-1185">Reference proteome</keyword>
<accession>A0A9N9JFL5</accession>
<dbReference type="Proteomes" id="UP000789342">
    <property type="component" value="Unassembled WGS sequence"/>
</dbReference>
<proteinExistence type="predicted"/>